<name>N1WSB0_9LEPT</name>
<dbReference type="EMBL" id="AOHC02000019">
    <property type="protein sequence ID" value="EMY78733.1"/>
    <property type="molecule type" value="Genomic_DNA"/>
</dbReference>
<evidence type="ECO:0000313" key="2">
    <source>
        <dbReference type="Proteomes" id="UP000012313"/>
    </source>
</evidence>
<gene>
    <name evidence="1" type="ORF">LEP1GSC060_0577</name>
</gene>
<keyword evidence="2" id="KW-1185">Reference proteome</keyword>
<sequence>MLVQLKPNDFGLKNFMIKTYDVLRPLSNKQDKEEFWFRSTSLLRNTSNLNCSNEVIPSMNWKIPQLLIIYLLLKRRHHAA</sequence>
<organism evidence="1 2">
    <name type="scientific">Leptospira weilii serovar Ranarum str. ICFT</name>
    <dbReference type="NCBI Taxonomy" id="1218598"/>
    <lineage>
        <taxon>Bacteria</taxon>
        <taxon>Pseudomonadati</taxon>
        <taxon>Spirochaetota</taxon>
        <taxon>Spirochaetia</taxon>
        <taxon>Leptospirales</taxon>
        <taxon>Leptospiraceae</taxon>
        <taxon>Leptospira</taxon>
    </lineage>
</organism>
<comment type="caution">
    <text evidence="1">The sequence shown here is derived from an EMBL/GenBank/DDBJ whole genome shotgun (WGS) entry which is preliminary data.</text>
</comment>
<protein>
    <submittedName>
        <fullName evidence="1">Uncharacterized protein</fullName>
    </submittedName>
</protein>
<evidence type="ECO:0000313" key="1">
    <source>
        <dbReference type="EMBL" id="EMY78733.1"/>
    </source>
</evidence>
<reference evidence="1" key="1">
    <citation type="submission" date="2013-03" db="EMBL/GenBank/DDBJ databases">
        <authorList>
            <person name="Harkins D.M."/>
            <person name="Durkin A.S."/>
            <person name="Brinkac L.M."/>
            <person name="Haft D.H."/>
            <person name="Selengut J.D."/>
            <person name="Sanka R."/>
            <person name="DePew J."/>
            <person name="Purushe J."/>
            <person name="Hartskeerl R.A."/>
            <person name="Ahmed A."/>
            <person name="van der Linden H."/>
            <person name="Goris M.G.A."/>
            <person name="Vinetz J.M."/>
            <person name="Sutton G.G."/>
            <person name="Nierman W.C."/>
            <person name="Fouts D.E."/>
        </authorList>
    </citation>
    <scope>NUCLEOTIDE SEQUENCE [LARGE SCALE GENOMIC DNA]</scope>
    <source>
        <strain evidence="1">ICFT</strain>
    </source>
</reference>
<accession>N1WSB0</accession>
<proteinExistence type="predicted"/>
<dbReference type="AlphaFoldDB" id="N1WSB0"/>
<dbReference type="Proteomes" id="UP000012313">
    <property type="component" value="Unassembled WGS sequence"/>
</dbReference>